<keyword evidence="9" id="KW-0963">Cytoplasm</keyword>
<dbReference type="PANTHER" id="PTHR42684:SF3">
    <property type="entry name" value="ADENOSYLMETHIONINE-8-AMINO-7-OXONONANOATE AMINOTRANSFERASE"/>
    <property type="match status" value="1"/>
</dbReference>
<evidence type="ECO:0000256" key="3">
    <source>
        <dbReference type="ARBA" id="ARBA00022576"/>
    </source>
</evidence>
<feature type="binding site" evidence="9">
    <location>
        <begin position="316"/>
        <end position="317"/>
    </location>
    <ligand>
        <name>pyridoxal 5'-phosphate</name>
        <dbReference type="ChEBI" id="CHEBI:597326"/>
    </ligand>
</feature>
<dbReference type="AlphaFoldDB" id="A0A2S9YF18"/>
<comment type="subcellular location">
    <subcellularLocation>
        <location evidence="9">Cytoplasm</location>
    </subcellularLocation>
</comment>
<keyword evidence="4 9" id="KW-0808">Transferase</keyword>
<dbReference type="GO" id="GO:0009102">
    <property type="term" value="P:biotin biosynthetic process"/>
    <property type="evidence" value="ECO:0007669"/>
    <property type="project" value="UniProtKB-UniRule"/>
</dbReference>
<evidence type="ECO:0000256" key="9">
    <source>
        <dbReference type="HAMAP-Rule" id="MF_00834"/>
    </source>
</evidence>
<reference evidence="10 11" key="1">
    <citation type="submission" date="2018-03" db="EMBL/GenBank/DDBJ databases">
        <title>Draft Genome Sequences of the Obligatory Marine Myxobacteria Enhygromyxa salina SWB005.</title>
        <authorList>
            <person name="Poehlein A."/>
            <person name="Moghaddam J.A."/>
            <person name="Harms H."/>
            <person name="Alanjari M."/>
            <person name="Koenig G.M."/>
            <person name="Daniel R."/>
            <person name="Schaeberle T.F."/>
        </authorList>
    </citation>
    <scope>NUCLEOTIDE SEQUENCE [LARGE SCALE GENOMIC DNA]</scope>
    <source>
        <strain evidence="10 11">SWB005</strain>
    </source>
</reference>
<dbReference type="InterPro" id="IPR005814">
    <property type="entry name" value="Aminotrans_3"/>
</dbReference>
<feature type="binding site" evidence="9">
    <location>
        <position position="140"/>
    </location>
    <ligand>
        <name>substrate</name>
    </ligand>
</feature>
<dbReference type="UniPathway" id="UPA00078">
    <property type="reaction ID" value="UER00160"/>
</dbReference>
<dbReference type="GO" id="GO:0004015">
    <property type="term" value="F:adenosylmethionine-8-amino-7-oxononanoate transaminase activity"/>
    <property type="evidence" value="ECO:0007669"/>
    <property type="project" value="UniProtKB-UniRule"/>
</dbReference>
<keyword evidence="5 9" id="KW-0949">S-adenosyl-L-methionine</keyword>
<dbReference type="CDD" id="cd00610">
    <property type="entry name" value="OAT_like"/>
    <property type="match status" value="1"/>
</dbReference>
<evidence type="ECO:0000256" key="8">
    <source>
        <dbReference type="ARBA" id="ARBA00048449"/>
    </source>
</evidence>
<dbReference type="HAMAP" id="MF_00834">
    <property type="entry name" value="BioA"/>
    <property type="match status" value="1"/>
</dbReference>
<dbReference type="Gene3D" id="3.90.1150.10">
    <property type="entry name" value="Aspartate Aminotransferase, domain 1"/>
    <property type="match status" value="1"/>
</dbReference>
<dbReference type="Pfam" id="PF00202">
    <property type="entry name" value="Aminotran_3"/>
    <property type="match status" value="1"/>
</dbReference>
<dbReference type="PANTHER" id="PTHR42684">
    <property type="entry name" value="ADENOSYLMETHIONINE-8-AMINO-7-OXONONANOATE AMINOTRANSFERASE"/>
    <property type="match status" value="1"/>
</dbReference>
<organism evidence="10 11">
    <name type="scientific">Enhygromyxa salina</name>
    <dbReference type="NCBI Taxonomy" id="215803"/>
    <lineage>
        <taxon>Bacteria</taxon>
        <taxon>Pseudomonadati</taxon>
        <taxon>Myxococcota</taxon>
        <taxon>Polyangia</taxon>
        <taxon>Nannocystales</taxon>
        <taxon>Nannocystaceae</taxon>
        <taxon>Enhygromyxa</taxon>
    </lineage>
</organism>
<proteinExistence type="inferred from homology"/>
<keyword evidence="6 9" id="KW-0093">Biotin biosynthesis</keyword>
<evidence type="ECO:0000256" key="2">
    <source>
        <dbReference type="ARBA" id="ARBA00005063"/>
    </source>
</evidence>
<dbReference type="GO" id="GO:0004141">
    <property type="term" value="F:dethiobiotin synthase activity"/>
    <property type="evidence" value="ECO:0007669"/>
    <property type="project" value="TreeGrafter"/>
</dbReference>
<protein>
    <recommendedName>
        <fullName evidence="9">Adenosylmethionine-8-amino-7-oxononanoate aminotransferase</fullName>
        <ecNumber evidence="9">2.6.1.62</ecNumber>
    </recommendedName>
    <alternativeName>
        <fullName evidence="9">7,8-diamino-pelargonic acid aminotransferase</fullName>
        <shortName evidence="9">DAPA AT</shortName>
        <shortName evidence="9">DAPA aminotransferase</shortName>
    </alternativeName>
    <alternativeName>
        <fullName evidence="9">7,8-diaminononanoate synthase</fullName>
        <shortName evidence="9">DANS</shortName>
    </alternativeName>
    <alternativeName>
        <fullName evidence="9">Diaminopelargonic acid synthase</fullName>
    </alternativeName>
</protein>
<dbReference type="GO" id="GO:0005737">
    <property type="term" value="C:cytoplasm"/>
    <property type="evidence" value="ECO:0007669"/>
    <property type="project" value="UniProtKB-SubCell"/>
</dbReference>
<keyword evidence="7 9" id="KW-0663">Pyridoxal phosphate</keyword>
<feature type="binding site" evidence="9">
    <location>
        <position position="315"/>
    </location>
    <ligand>
        <name>substrate</name>
    </ligand>
</feature>
<comment type="caution">
    <text evidence="10">The sequence shown here is derived from an EMBL/GenBank/DDBJ whole genome shotgun (WGS) entry which is preliminary data.</text>
</comment>
<name>A0A2S9YF18_9BACT</name>
<dbReference type="NCBIfam" id="TIGR00508">
    <property type="entry name" value="bioA"/>
    <property type="match status" value="1"/>
</dbReference>
<dbReference type="InterPro" id="IPR049704">
    <property type="entry name" value="Aminotrans_3_PPA_site"/>
</dbReference>
<feature type="binding site" evidence="9">
    <location>
        <begin position="107"/>
        <end position="108"/>
    </location>
    <ligand>
        <name>pyridoxal 5'-phosphate</name>
        <dbReference type="ChEBI" id="CHEBI:597326"/>
    </ligand>
</feature>
<feature type="modified residue" description="N6-(pyridoxal phosphate)lysine" evidence="9">
    <location>
        <position position="282"/>
    </location>
</feature>
<dbReference type="Proteomes" id="UP000237968">
    <property type="component" value="Unassembled WGS sequence"/>
</dbReference>
<evidence type="ECO:0000256" key="1">
    <source>
        <dbReference type="ARBA" id="ARBA00001933"/>
    </source>
</evidence>
<feature type="site" description="Participates in the substrate recognition with KAPA and in a stacking interaction with the adenine ring of SAM" evidence="9">
    <location>
        <position position="6"/>
    </location>
</feature>
<comment type="catalytic activity">
    <reaction evidence="8 9">
        <text>(8S)-8-amino-7-oxononanoate + S-adenosyl-L-methionine = S-adenosyl-4-methylsulfanyl-2-oxobutanoate + (7R,8S)-7,8-diammoniononanoate</text>
        <dbReference type="Rhea" id="RHEA:16861"/>
        <dbReference type="ChEBI" id="CHEBI:16490"/>
        <dbReference type="ChEBI" id="CHEBI:59789"/>
        <dbReference type="ChEBI" id="CHEBI:149468"/>
        <dbReference type="ChEBI" id="CHEBI:149469"/>
        <dbReference type="EC" id="2.6.1.62"/>
    </reaction>
</comment>
<dbReference type="PROSITE" id="PS00600">
    <property type="entry name" value="AA_TRANSFER_CLASS_3"/>
    <property type="match status" value="1"/>
</dbReference>
<dbReference type="InterPro" id="IPR015422">
    <property type="entry name" value="PyrdxlP-dep_Trfase_small"/>
</dbReference>
<evidence type="ECO:0000256" key="7">
    <source>
        <dbReference type="ARBA" id="ARBA00022898"/>
    </source>
</evidence>
<accession>A0A2S9YF18</accession>
<dbReference type="EMBL" id="PVNK01000071">
    <property type="protein sequence ID" value="PRQ03714.1"/>
    <property type="molecule type" value="Genomic_DNA"/>
</dbReference>
<keyword evidence="3 9" id="KW-0032">Aminotransferase</keyword>
<gene>
    <name evidence="9 10" type="primary">bioA</name>
    <name evidence="10" type="ORF">ENSA5_13360</name>
</gene>
<dbReference type="Gene3D" id="3.40.640.10">
    <property type="entry name" value="Type I PLP-dependent aspartate aminotransferase-like (Major domain)"/>
    <property type="match status" value="1"/>
</dbReference>
<evidence type="ECO:0000256" key="6">
    <source>
        <dbReference type="ARBA" id="ARBA00022756"/>
    </source>
</evidence>
<feature type="binding site" evidence="9">
    <location>
        <position position="406"/>
    </location>
    <ligand>
        <name>substrate</name>
    </ligand>
</feature>
<dbReference type="InterPro" id="IPR015424">
    <property type="entry name" value="PyrdxlP-dep_Trfase"/>
</dbReference>
<feature type="binding site" evidence="9">
    <location>
        <position position="43"/>
    </location>
    <ligand>
        <name>substrate</name>
    </ligand>
</feature>
<sequence length="441" mass="47768">MLWHPATHFGDLERTPPLPIRSARGVWLTDESGRKILDGIGSWWTSIHGHGHPQIVAAIQRQVAQLDHVMFAGFTHAPAVELAERLLALAPADAHVRYGKVFYSDCGSASVEVALKLSYQSRVLRGEAGRRRFAALERSYHGETLGALSVCGSADWREPFSALLHDALYLPVPSVPDHAHADLDPSGARAELGADTPEADRAVALLEAHAHELSALVVEPLIQCASRMNMYGVGFYRRLVDTCRRLDIHVIADEIAVGFGRTGELFASAWAERAPDLLCLSKGLSGGVLPLAATLIRAGFEDDFKGDPSRSFAHSHTFTGNPITCAAGLASLDVFESERTLAGLPERIEQMSALRRRVAERQPQVIESRQAGLVAALTVDRARGPADGRLGLALREAALARGVLLRPLHDTIYWMPALNIDADALELLAEVSAEIIEEVLG</sequence>
<comment type="cofactor">
    <cofactor evidence="1 9">
        <name>pyridoxal 5'-phosphate</name>
        <dbReference type="ChEBI" id="CHEBI:597326"/>
    </cofactor>
</comment>
<comment type="function">
    <text evidence="9">Catalyzes the transfer of the alpha-amino group from S-adenosyl-L-methionine (SAM) to 7-keto-8-aminopelargonic acid (KAPA) to form 7,8-diaminopelargonic acid (DAPA). It is the only aminotransferase known to utilize SAM as an amino donor.</text>
</comment>
<evidence type="ECO:0000256" key="4">
    <source>
        <dbReference type="ARBA" id="ARBA00022679"/>
    </source>
</evidence>
<feature type="binding site" evidence="9">
    <location>
        <position position="282"/>
    </location>
    <ligand>
        <name>substrate</name>
    </ligand>
</feature>
<feature type="binding site" evidence="9">
    <location>
        <position position="253"/>
    </location>
    <ligand>
        <name>pyridoxal 5'-phosphate</name>
        <dbReference type="ChEBI" id="CHEBI:597326"/>
    </ligand>
</feature>
<evidence type="ECO:0000313" key="10">
    <source>
        <dbReference type="EMBL" id="PRQ03714.1"/>
    </source>
</evidence>
<dbReference type="EC" id="2.6.1.62" evidence="9"/>
<evidence type="ECO:0000313" key="11">
    <source>
        <dbReference type="Proteomes" id="UP000237968"/>
    </source>
</evidence>
<dbReference type="GO" id="GO:0030170">
    <property type="term" value="F:pyridoxal phosphate binding"/>
    <property type="evidence" value="ECO:0007669"/>
    <property type="project" value="UniProtKB-UniRule"/>
</dbReference>
<evidence type="ECO:0000256" key="5">
    <source>
        <dbReference type="ARBA" id="ARBA00022691"/>
    </source>
</evidence>
<dbReference type="InterPro" id="IPR015421">
    <property type="entry name" value="PyrdxlP-dep_Trfase_major"/>
</dbReference>
<keyword evidence="11" id="KW-1185">Reference proteome</keyword>
<dbReference type="SUPFAM" id="SSF53383">
    <property type="entry name" value="PLP-dependent transferases"/>
    <property type="match status" value="1"/>
</dbReference>
<comment type="pathway">
    <text evidence="2 9">Cofactor biosynthesis; biotin biosynthesis; 7,8-diaminononanoate from 8-amino-7-oxononanoate (SAM route): step 1/1.</text>
</comment>
<comment type="similarity">
    <text evidence="9">Belongs to the class-III pyridoxal-phosphate-dependent aminotransferase family. BioA subfamily.</text>
</comment>
<dbReference type="InterPro" id="IPR005815">
    <property type="entry name" value="BioA"/>
</dbReference>
<comment type="subunit">
    <text evidence="9">Homodimer.</text>
</comment>